<dbReference type="GO" id="GO:0007288">
    <property type="term" value="P:sperm axoneme assembly"/>
    <property type="evidence" value="ECO:0007669"/>
    <property type="project" value="TreeGrafter"/>
</dbReference>
<evidence type="ECO:0000259" key="6">
    <source>
        <dbReference type="Pfam" id="PF25248"/>
    </source>
</evidence>
<feature type="compositionally biased region" description="Acidic residues" evidence="1">
    <location>
        <begin position="1587"/>
        <end position="1608"/>
    </location>
</feature>
<feature type="domain" description="CFAP65-like ninth Ig-like" evidence="5">
    <location>
        <begin position="1007"/>
        <end position="1188"/>
    </location>
</feature>
<dbReference type="InterPro" id="IPR057470">
    <property type="entry name" value="Ig_CFAP65_7th"/>
</dbReference>
<dbReference type="GO" id="GO:0005737">
    <property type="term" value="C:cytoplasm"/>
    <property type="evidence" value="ECO:0007669"/>
    <property type="project" value="UniProtKB-SubCell"/>
</dbReference>
<dbReference type="Proteomes" id="UP000007648">
    <property type="component" value="Unassembled WGS sequence"/>
</dbReference>
<dbReference type="PANTHER" id="PTHR46127">
    <property type="entry name" value="CILIA- AND FLAGELLA-ASSOCIATED PROTEIN 65"/>
    <property type="match status" value="1"/>
</dbReference>
<evidence type="ECO:0000259" key="4">
    <source>
        <dbReference type="Pfam" id="PF24507"/>
    </source>
</evidence>
<dbReference type="SUPFAM" id="SSF49354">
    <property type="entry name" value="PapD-like"/>
    <property type="match status" value="1"/>
</dbReference>
<name>G3WNH5_SARHA</name>
<dbReference type="InterPro" id="IPR013783">
    <property type="entry name" value="Ig-like_fold"/>
</dbReference>
<keyword evidence="2" id="KW-0812">Transmembrane</keyword>
<dbReference type="Pfam" id="PF24816">
    <property type="entry name" value="Ig_CFAP65__9th"/>
    <property type="match status" value="1"/>
</dbReference>
<reference evidence="8" key="3">
    <citation type="submission" date="2025-09" db="UniProtKB">
        <authorList>
            <consortium name="Ensembl"/>
        </authorList>
    </citation>
    <scope>IDENTIFICATION</scope>
</reference>
<feature type="domain" description="CFAP65 tenth Ig-like" evidence="3">
    <location>
        <begin position="1193"/>
        <end position="1308"/>
    </location>
</feature>
<dbReference type="Pfam" id="PF24291">
    <property type="entry name" value="Ig_CFAP65"/>
    <property type="match status" value="1"/>
</dbReference>
<feature type="region of interest" description="Disordered" evidence="1">
    <location>
        <begin position="1572"/>
        <end position="1610"/>
    </location>
</feature>
<dbReference type="InterPro" id="IPR056344">
    <property type="entry name" value="Ig_CFAP65-like_9th"/>
</dbReference>
<feature type="domain" description="CFAP65 fourth Ig-like" evidence="4">
    <location>
        <begin position="381"/>
        <end position="474"/>
    </location>
</feature>
<dbReference type="Pfam" id="PF25248">
    <property type="entry name" value="Ig_CFAP65_8th"/>
    <property type="match status" value="1"/>
</dbReference>
<keyword evidence="9" id="KW-1185">Reference proteome</keyword>
<proteinExistence type="predicted"/>
<evidence type="ECO:0000256" key="2">
    <source>
        <dbReference type="SAM" id="Phobius"/>
    </source>
</evidence>
<evidence type="ECO:0000259" key="3">
    <source>
        <dbReference type="Pfam" id="PF24291"/>
    </source>
</evidence>
<evidence type="ECO:0000256" key="1">
    <source>
        <dbReference type="SAM" id="MobiDB-lite"/>
    </source>
</evidence>
<organism evidence="8 9">
    <name type="scientific">Sarcophilus harrisii</name>
    <name type="common">Tasmanian devil</name>
    <name type="synonym">Sarcophilus laniarius</name>
    <dbReference type="NCBI Taxonomy" id="9305"/>
    <lineage>
        <taxon>Eukaryota</taxon>
        <taxon>Metazoa</taxon>
        <taxon>Chordata</taxon>
        <taxon>Craniata</taxon>
        <taxon>Vertebrata</taxon>
        <taxon>Euteleostomi</taxon>
        <taxon>Mammalia</taxon>
        <taxon>Metatheria</taxon>
        <taxon>Dasyuromorphia</taxon>
        <taxon>Dasyuridae</taxon>
        <taxon>Sarcophilus</taxon>
    </lineage>
</organism>
<dbReference type="PANTHER" id="PTHR46127:SF1">
    <property type="entry name" value="CILIA- AND FLAGELLA-ASSOCIATED PROTEIN 65"/>
    <property type="match status" value="1"/>
</dbReference>
<dbReference type="InterPro" id="IPR057467">
    <property type="entry name" value="Ig_CFAP65_8th"/>
</dbReference>
<dbReference type="Ensembl" id="ENSSHAT00000017122.2">
    <property type="protein sequence ID" value="ENSSHAP00000016980.2"/>
    <property type="gene ID" value="ENSSHAG00000014437.2"/>
</dbReference>
<keyword evidence="2" id="KW-1133">Transmembrane helix</keyword>
<feature type="transmembrane region" description="Helical" evidence="2">
    <location>
        <begin position="98"/>
        <end position="121"/>
    </location>
</feature>
<feature type="domain" description="CFAP65 eight Ig-like" evidence="6">
    <location>
        <begin position="901"/>
        <end position="996"/>
    </location>
</feature>
<dbReference type="InterPro" id="IPR058536">
    <property type="entry name" value="Ig_CFAP65_4th"/>
</dbReference>
<protein>
    <submittedName>
        <fullName evidence="8">Cilia and flagella associated protein 65</fullName>
    </submittedName>
</protein>
<dbReference type="InterPro" id="IPR052614">
    <property type="entry name" value="CFAP65"/>
</dbReference>
<evidence type="ECO:0000313" key="9">
    <source>
        <dbReference type="Proteomes" id="UP000007648"/>
    </source>
</evidence>
<reference evidence="8 9" key="1">
    <citation type="journal article" date="2011" name="Proc. Natl. Acad. Sci. U.S.A.">
        <title>Genetic diversity and population structure of the endangered marsupial Sarcophilus harrisii (Tasmanian devil).</title>
        <authorList>
            <person name="Miller W."/>
            <person name="Hayes V.M."/>
            <person name="Ratan A."/>
            <person name="Petersen D.C."/>
            <person name="Wittekindt N.E."/>
            <person name="Miller J."/>
            <person name="Walenz B."/>
            <person name="Knight J."/>
            <person name="Qi J."/>
            <person name="Zhao F."/>
            <person name="Wang Q."/>
            <person name="Bedoya-Reina O.C."/>
            <person name="Katiyar N."/>
            <person name="Tomsho L.P."/>
            <person name="Kasson L.M."/>
            <person name="Hardie R.A."/>
            <person name="Woodbridge P."/>
            <person name="Tindall E.A."/>
            <person name="Bertelsen M.F."/>
            <person name="Dixon D."/>
            <person name="Pyecroft S."/>
            <person name="Helgen K.M."/>
            <person name="Lesk A.M."/>
            <person name="Pringle T.H."/>
            <person name="Patterson N."/>
            <person name="Zhang Y."/>
            <person name="Kreiss A."/>
            <person name="Woods G.M."/>
            <person name="Jones M.E."/>
            <person name="Schuster S.C."/>
        </authorList>
    </citation>
    <scope>NUCLEOTIDE SEQUENCE [LARGE SCALE GENOMIC DNA]</scope>
</reference>
<dbReference type="Gene3D" id="2.60.40.10">
    <property type="entry name" value="Immunoglobulins"/>
    <property type="match status" value="8"/>
</dbReference>
<sequence>MEPRLRIDLTVTGEGPTVGFSLFSRMLTITLKSLWRTLRCIRKKQSKVKKAVFWGIQVAESLIWRNWILGKEIIKNLTLKNIHTKTQKLKYRLPSTKFFFTVYPQTIFLGPGMSFTLPIIFRPLEEKQYLDRLCFEMVEGEFSVELKAILPSHQLFCPPSLQLPLCAVSDTSEAWFNLCNVGDMPTFFTWDSPNPFHILPTTGLLEPGSVCQIKVVFQPLVALIYDIQASCWYGEAGEQKTVIQLQAVAKCCQLLVCINKDEPEEAELTSHKEVNFGPSPVGYTTKKCIQLINPSVVNAPFHIEVNRDLYEDDRVFTCPVARGVVSPGEQMWLSLLFRPQTVGLQSVDYLKILPPGNTSEYGRLPPFPICLGPAVSFNHDCVDFYWISLGKSATKFLTMQNAANCPAYFMFEIDNQESVFSLEPQSGLLGSMEKKLVTVTFQPTHPIIFYRRVACLIHHQEPLFLDIIGTCHSDSAKPAILRPRHLKWYRIHMARGLTLFSPDVLSIMLKEKKLVQDEDGTLMLRQEVLLTHHLASTDSDIPPFSEYFLDGTDDTAIFLPTISIEPRVVNFNRCSIFEEPNPFPLCLTNYTRGKITVVWTHQANSAFQVVPEVVDIPPLKKTTARLHFQPQYPNKVYAAELEAFAYYKVLRSYNNIEEDCTLFPSWCIRLKAMGHTYEVTREHNFPRYTLDVPKLFPAVSSKSTSYRTLLLCNSGSLMFTFNLMPNSSPDITFRPSTGFLLPGACQVFLLSTCPKGVPWKQHPLTLQFNFCPKYIKDIMMMSREEPLQLQLESGKTLYFKPTYVGGSSTSPFTIRNTTRLTLSFEWRYAYHNSKVVSVQPSKGIILPNEVMIHTWTFTPSCETKYLVRAVLWGWDARVSSGYSPSPTTHYLLRVIGEGIKGFITAKEKELDFGNVLVDSEQRKDLVLLNDGNCALPYRLFVEQTMKGPSALKMDKMEGMLPARSQEAICLTARPTRRLQYIWTIRCSILTRDAKEVLCKVIMMGVYPTLSIVDVCATGSAGGITRQHLWKLLSLETLNNYLERDPTSWELTYKVPTRHSTNRIPSFFTPLRLDFNFGASPIGSEPSVVFLLLKNSGVVPLNWAFLFPSDQQIDLEFWAERTELDFAELHQMRVQDNQIFSITPKSGSLCPGQEQTVELTHSHVFVGTDHLPVLLKVSHGREILLNFIGVTVQVGEKYVHFTSTTHRFTPVAIGTALPSRQIYELYNGGSVPVLYDIQLDPLWEVQSKNFQHPIFQCLNPHGDIQPGKTTQVYWIFSPIEAKTYTVDVPINILGWNSAVVRFEGVGYDRFVMGDTAPFHTVTNNDQTPVDTKLVIPGQVVFLSQSQISLGNIPAHARCSRLIFLNNASEKEIVIFSWDLGSSNIIDNFLLLYKPHWPFSLEEPHGHLLRKENGCTLQTPAICTSPSPQTLPPIQKQPPYTPPVSWKLRSPKTRQIRLCPEAPKPCLLYLGLTARAHNLDDFESNFYTEFPCYFLHLPLKEKKSEGESMILEDKPERATLSRQAKRIVTDILTIVIRSLLEDRKFHEDVENALVEPIPYFSQFWSEESSRMPKKKSSLDRVSDNSTLCEGEEEGEDEGKDDETGDEEEESWEKGKLYESLDESISHQSIIQKRSLLPEGLNRILKEEKSWREKEAISRLPSFLSLRQSVLENMIQNIMIEASRGEVVLTTKPRVIALPPPPQPPANNLPSPWPGLGEDPCIKIFPQILLLDSVQCRRTRFS</sequence>
<feature type="domain" description="CFAP65 seventh Ig-like" evidence="7">
    <location>
        <begin position="794"/>
        <end position="865"/>
    </location>
</feature>
<evidence type="ECO:0000259" key="5">
    <source>
        <dbReference type="Pfam" id="PF24816"/>
    </source>
</evidence>
<accession>G3WNH5</accession>
<evidence type="ECO:0000313" key="8">
    <source>
        <dbReference type="Ensembl" id="ENSSHAP00000016980.2"/>
    </source>
</evidence>
<keyword evidence="2" id="KW-0472">Membrane</keyword>
<dbReference type="GO" id="GO:0036126">
    <property type="term" value="C:sperm flagellum"/>
    <property type="evidence" value="ECO:0007669"/>
    <property type="project" value="TreeGrafter"/>
</dbReference>
<dbReference type="Pfam" id="PF25249">
    <property type="entry name" value="Ig_CFAP65_7th"/>
    <property type="match status" value="1"/>
</dbReference>
<evidence type="ECO:0000259" key="7">
    <source>
        <dbReference type="Pfam" id="PF25249"/>
    </source>
</evidence>
<dbReference type="InterPro" id="IPR008962">
    <property type="entry name" value="PapD-like_sf"/>
</dbReference>
<dbReference type="InterPro" id="IPR056305">
    <property type="entry name" value="Ig_CFAP65_10th"/>
</dbReference>
<gene>
    <name evidence="8" type="primary">CFAP65</name>
</gene>
<dbReference type="Pfam" id="PF24507">
    <property type="entry name" value="Ig_CFAP65_4th"/>
    <property type="match status" value="1"/>
</dbReference>
<reference evidence="8" key="2">
    <citation type="submission" date="2025-08" db="UniProtKB">
        <authorList>
            <consortium name="Ensembl"/>
        </authorList>
    </citation>
    <scope>IDENTIFICATION</scope>
</reference>
<dbReference type="GeneTree" id="ENSGT00430000031142"/>